<comment type="caution">
    <text evidence="1">The sequence shown here is derived from an EMBL/GenBank/DDBJ whole genome shotgun (WGS) entry which is preliminary data.</text>
</comment>
<accession>A0ABR0T5M3</accession>
<protein>
    <submittedName>
        <fullName evidence="1">Uncharacterized protein</fullName>
    </submittedName>
</protein>
<evidence type="ECO:0000313" key="1">
    <source>
        <dbReference type="EMBL" id="KAK5999345.1"/>
    </source>
</evidence>
<evidence type="ECO:0000313" key="2">
    <source>
        <dbReference type="Proteomes" id="UP001341245"/>
    </source>
</evidence>
<organism evidence="1 2">
    <name type="scientific">Aureobasidium pullulans</name>
    <name type="common">Black yeast</name>
    <name type="synonym">Pullularia pullulans</name>
    <dbReference type="NCBI Taxonomy" id="5580"/>
    <lineage>
        <taxon>Eukaryota</taxon>
        <taxon>Fungi</taxon>
        <taxon>Dikarya</taxon>
        <taxon>Ascomycota</taxon>
        <taxon>Pezizomycotina</taxon>
        <taxon>Dothideomycetes</taxon>
        <taxon>Dothideomycetidae</taxon>
        <taxon>Dothideales</taxon>
        <taxon>Saccotheciaceae</taxon>
        <taxon>Aureobasidium</taxon>
    </lineage>
</organism>
<gene>
    <name evidence="1" type="ORF">QM012_005563</name>
</gene>
<proteinExistence type="predicted"/>
<keyword evidence="2" id="KW-1185">Reference proteome</keyword>
<reference evidence="1 2" key="1">
    <citation type="submission" date="2023-11" db="EMBL/GenBank/DDBJ databases">
        <title>Draft genome sequence and annotation of the polyextremotolerant black yeast-like fungus Aureobasidium pullulans NRRL 62042.</title>
        <authorList>
            <person name="Dielentheis-Frenken M.R.E."/>
            <person name="Wibberg D."/>
            <person name="Blank L.M."/>
            <person name="Tiso T."/>
        </authorList>
    </citation>
    <scope>NUCLEOTIDE SEQUENCE [LARGE SCALE GENOMIC DNA]</scope>
    <source>
        <strain evidence="1 2">NRRL 62042</strain>
    </source>
</reference>
<dbReference type="EMBL" id="JASGXD010000026">
    <property type="protein sequence ID" value="KAK5999345.1"/>
    <property type="molecule type" value="Genomic_DNA"/>
</dbReference>
<dbReference type="Proteomes" id="UP001341245">
    <property type="component" value="Unassembled WGS sequence"/>
</dbReference>
<sequence>MTHAIPISEWCTPGTSPKWCVGRYGSCLLYHVGDKEMIA</sequence>
<name>A0ABR0T5M3_AURPU</name>